<comment type="similarity">
    <text evidence="1">Belongs to the cycloisomerase 2 family.</text>
</comment>
<dbReference type="EMBL" id="FMYH01000001">
    <property type="protein sequence ID" value="SDB97835.1"/>
    <property type="molecule type" value="Genomic_DNA"/>
</dbReference>
<dbReference type="GO" id="GO:0017057">
    <property type="term" value="F:6-phosphogluconolactonase activity"/>
    <property type="evidence" value="ECO:0007669"/>
    <property type="project" value="TreeGrafter"/>
</dbReference>
<dbReference type="InterPro" id="IPR019405">
    <property type="entry name" value="Lactonase_7-beta_prop"/>
</dbReference>
<dbReference type="RefSeq" id="WP_093181512.1">
    <property type="nucleotide sequence ID" value="NZ_FMYH01000001.1"/>
</dbReference>
<proteinExistence type="inferred from homology"/>
<sequence>MQRLIIGTYPVGETAGSGEGLWEVYLDQASGTLTGARLLVETPSPSFVALHPDGGTVFAVAELDEGRVTAFALTGDALEERESRPTRGVHPCHVVARERVLWVANYSSGTFTVLGLDADGAFTDEVASFGHAGSGPDASRQEGPHAHYCLSAPNGDDAWVVDLGTDEIRRYTTDEIRRYTTAAGTDGTAGAGAAVPLDGIAAAGIAARLPAGAGPRHAVAHPSGTVFVVGELDSRVHLLRTDPTAVDAWEAYASLPACVTADPGTGSYPSHIALSADGSRLYVAVRGPDVLSTFAVTADGTSITHLADTPIGGVWPRHFAVVTGDAGHDGDLVVVANQNSSNLAVLRIDPVTGVGEIADHLDLPAPACVLPV</sequence>
<dbReference type="InterPro" id="IPR015943">
    <property type="entry name" value="WD40/YVTN_repeat-like_dom_sf"/>
</dbReference>
<protein>
    <submittedName>
        <fullName evidence="2">6-phosphogluconolactonase, cycloisomerase 2 family</fullName>
    </submittedName>
</protein>
<name>A0A1G6HVH1_9MICO</name>
<dbReference type="Gene3D" id="2.130.10.10">
    <property type="entry name" value="YVTN repeat-like/Quinoprotein amine dehydrogenase"/>
    <property type="match status" value="1"/>
</dbReference>
<evidence type="ECO:0000313" key="3">
    <source>
        <dbReference type="Proteomes" id="UP000199039"/>
    </source>
</evidence>
<dbReference type="STRING" id="1814289.SAMN05216410_1218"/>
<dbReference type="AlphaFoldDB" id="A0A1G6HVH1"/>
<dbReference type="SUPFAM" id="SSF51004">
    <property type="entry name" value="C-terminal (heme d1) domain of cytochrome cd1-nitrite reductase"/>
    <property type="match status" value="1"/>
</dbReference>
<reference evidence="2 3" key="1">
    <citation type="submission" date="2016-09" db="EMBL/GenBank/DDBJ databases">
        <authorList>
            <person name="Capua I."/>
            <person name="De Benedictis P."/>
            <person name="Joannis T."/>
            <person name="Lombin L.H."/>
            <person name="Cattoli G."/>
        </authorList>
    </citation>
    <scope>NUCLEOTIDE SEQUENCE [LARGE SCALE GENOMIC DNA]</scope>
    <source>
        <strain evidence="2 3">ISLP-3</strain>
    </source>
</reference>
<keyword evidence="3" id="KW-1185">Reference proteome</keyword>
<dbReference type="GO" id="GO:0016853">
    <property type="term" value="F:isomerase activity"/>
    <property type="evidence" value="ECO:0007669"/>
    <property type="project" value="UniProtKB-KW"/>
</dbReference>
<evidence type="ECO:0000313" key="2">
    <source>
        <dbReference type="EMBL" id="SDB97835.1"/>
    </source>
</evidence>
<dbReference type="PANTHER" id="PTHR30344:SF1">
    <property type="entry name" value="6-PHOSPHOGLUCONOLACTONASE"/>
    <property type="match status" value="1"/>
</dbReference>
<dbReference type="InterPro" id="IPR050282">
    <property type="entry name" value="Cycloisomerase_2"/>
</dbReference>
<dbReference type="InterPro" id="IPR011048">
    <property type="entry name" value="Haem_d1_sf"/>
</dbReference>
<gene>
    <name evidence="2" type="ORF">SAMN05216410_1218</name>
</gene>
<dbReference type="OrthoDB" id="9790815at2"/>
<dbReference type="Pfam" id="PF10282">
    <property type="entry name" value="Lactonase"/>
    <property type="match status" value="2"/>
</dbReference>
<accession>A0A1G6HVH1</accession>
<dbReference type="PANTHER" id="PTHR30344">
    <property type="entry name" value="6-PHOSPHOGLUCONOLACTONASE-RELATED"/>
    <property type="match status" value="1"/>
</dbReference>
<dbReference type="Proteomes" id="UP000199039">
    <property type="component" value="Unassembled WGS sequence"/>
</dbReference>
<keyword evidence="2" id="KW-0413">Isomerase</keyword>
<evidence type="ECO:0000256" key="1">
    <source>
        <dbReference type="ARBA" id="ARBA00005564"/>
    </source>
</evidence>
<organism evidence="2 3">
    <name type="scientific">Sanguibacter gelidistatuariae</name>
    <dbReference type="NCBI Taxonomy" id="1814289"/>
    <lineage>
        <taxon>Bacteria</taxon>
        <taxon>Bacillati</taxon>
        <taxon>Actinomycetota</taxon>
        <taxon>Actinomycetes</taxon>
        <taxon>Micrococcales</taxon>
        <taxon>Sanguibacteraceae</taxon>
        <taxon>Sanguibacter</taxon>
    </lineage>
</organism>